<evidence type="ECO:0000256" key="10">
    <source>
        <dbReference type="SAM" id="SignalP"/>
    </source>
</evidence>
<evidence type="ECO:0000256" key="7">
    <source>
        <dbReference type="ARBA" id="ARBA00033417"/>
    </source>
</evidence>
<evidence type="ECO:0000256" key="6">
    <source>
        <dbReference type="ARBA" id="ARBA00033335"/>
    </source>
</evidence>
<evidence type="ECO:0000256" key="4">
    <source>
        <dbReference type="ARBA" id="ARBA00022801"/>
    </source>
</evidence>
<evidence type="ECO:0000313" key="12">
    <source>
        <dbReference type="RefSeq" id="XP_052117055.1"/>
    </source>
</evidence>
<accession>A0A9C6TN58</accession>
<dbReference type="SUPFAM" id="SSF51445">
    <property type="entry name" value="(Trans)glycosidases"/>
    <property type="match status" value="1"/>
</dbReference>
<comment type="catalytic activity">
    <reaction evidence="1">
        <text>Hydrolysis of (1-&gt;3)-beta-D-glucosidic linkages in (1-&gt;3)-beta-D-glucans.</text>
        <dbReference type="EC" id="3.2.1.39"/>
    </reaction>
</comment>
<reference evidence="12" key="2">
    <citation type="submission" date="2025-08" db="UniProtKB">
        <authorList>
            <consortium name="RefSeq"/>
        </authorList>
    </citation>
    <scope>IDENTIFICATION</scope>
    <source>
        <tissue evidence="12">Whole plant</tissue>
    </source>
</reference>
<organism evidence="11 12">
    <name type="scientific">Arachis duranensis</name>
    <name type="common">Wild peanut</name>
    <dbReference type="NCBI Taxonomy" id="130453"/>
    <lineage>
        <taxon>Eukaryota</taxon>
        <taxon>Viridiplantae</taxon>
        <taxon>Streptophyta</taxon>
        <taxon>Embryophyta</taxon>
        <taxon>Tracheophyta</taxon>
        <taxon>Spermatophyta</taxon>
        <taxon>Magnoliopsida</taxon>
        <taxon>eudicotyledons</taxon>
        <taxon>Gunneridae</taxon>
        <taxon>Pentapetalae</taxon>
        <taxon>rosids</taxon>
        <taxon>fabids</taxon>
        <taxon>Fabales</taxon>
        <taxon>Fabaceae</taxon>
        <taxon>Papilionoideae</taxon>
        <taxon>50 kb inversion clade</taxon>
        <taxon>dalbergioids sensu lato</taxon>
        <taxon>Dalbergieae</taxon>
        <taxon>Pterocarpus clade</taxon>
        <taxon>Arachis</taxon>
    </lineage>
</organism>
<protein>
    <recommendedName>
        <fullName evidence="3">glucan endo-1,3-beta-D-glucosidase</fullName>
        <ecNumber evidence="3">3.2.1.39</ecNumber>
    </recommendedName>
    <alternativeName>
        <fullName evidence="6">(1-&gt;3)-beta-glucan endohydrolase</fullName>
    </alternativeName>
    <alternativeName>
        <fullName evidence="7">Beta-1,3-endoglucanase</fullName>
    </alternativeName>
</protein>
<dbReference type="InterPro" id="IPR000490">
    <property type="entry name" value="Glyco_hydro_17"/>
</dbReference>
<evidence type="ECO:0000256" key="9">
    <source>
        <dbReference type="RuleBase" id="RU004336"/>
    </source>
</evidence>
<dbReference type="RefSeq" id="XP_052117055.1">
    <property type="nucleotide sequence ID" value="XM_052261095.1"/>
</dbReference>
<dbReference type="KEGG" id="adu:107483443"/>
<dbReference type="InterPro" id="IPR044965">
    <property type="entry name" value="Glyco_hydro_17_plant"/>
</dbReference>
<dbReference type="GO" id="GO:0005975">
    <property type="term" value="P:carbohydrate metabolic process"/>
    <property type="evidence" value="ECO:0007669"/>
    <property type="project" value="InterPro"/>
</dbReference>
<proteinExistence type="inferred from homology"/>
<keyword evidence="5 9" id="KW-0326">Glycosidase</keyword>
<evidence type="ECO:0000256" key="3">
    <source>
        <dbReference type="ARBA" id="ARBA00012780"/>
    </source>
</evidence>
<dbReference type="EC" id="3.2.1.39" evidence="3"/>
<comment type="similarity">
    <text evidence="2 8">Belongs to the glycosyl hydrolase 17 family.</text>
</comment>
<sequence>MTMSSFSCATTVFLLLLLTIDLRMAGAPLLTNVYPYFNYKDNPRDILLSYAIFTSPNVVVQDGQYGYQNLFDAMLDAVHAAIDNTGIGFVEVVVSESGWPSSGDFGATYDSAQIYLDNLIRHVNRGTPRRS</sequence>
<dbReference type="InterPro" id="IPR017853">
    <property type="entry name" value="GH"/>
</dbReference>
<reference evidence="11" key="1">
    <citation type="journal article" date="2016" name="Nat. Genet.">
        <title>The genome sequences of Arachis duranensis and Arachis ipaensis, the diploid ancestors of cultivated peanut.</title>
        <authorList>
            <person name="Bertioli D.J."/>
            <person name="Cannon S.B."/>
            <person name="Froenicke L."/>
            <person name="Huang G."/>
            <person name="Farmer A.D."/>
            <person name="Cannon E.K."/>
            <person name="Liu X."/>
            <person name="Gao D."/>
            <person name="Clevenger J."/>
            <person name="Dash S."/>
            <person name="Ren L."/>
            <person name="Moretzsohn M.C."/>
            <person name="Shirasawa K."/>
            <person name="Huang W."/>
            <person name="Vidigal B."/>
            <person name="Abernathy B."/>
            <person name="Chu Y."/>
            <person name="Niederhuth C.E."/>
            <person name="Umale P."/>
            <person name="Araujo A.C."/>
            <person name="Kozik A."/>
            <person name="Kim K.D."/>
            <person name="Burow M.D."/>
            <person name="Varshney R.K."/>
            <person name="Wang X."/>
            <person name="Zhang X."/>
            <person name="Barkley N."/>
            <person name="Guimaraes P.M."/>
            <person name="Isobe S."/>
            <person name="Guo B."/>
            <person name="Liao B."/>
            <person name="Stalker H.T."/>
            <person name="Schmitz R.J."/>
            <person name="Scheffler B.E."/>
            <person name="Leal-Bertioli S.C."/>
            <person name="Xun X."/>
            <person name="Jackson S.A."/>
            <person name="Michelmore R."/>
            <person name="Ozias-Akins P."/>
        </authorList>
    </citation>
    <scope>NUCLEOTIDE SEQUENCE [LARGE SCALE GENOMIC DNA]</scope>
    <source>
        <strain evidence="11">cv. V14167</strain>
    </source>
</reference>
<feature type="chain" id="PRO_5038994760" description="glucan endo-1,3-beta-D-glucosidase" evidence="10">
    <location>
        <begin position="26"/>
        <end position="131"/>
    </location>
</feature>
<evidence type="ECO:0000256" key="8">
    <source>
        <dbReference type="RuleBase" id="RU004335"/>
    </source>
</evidence>
<evidence type="ECO:0000313" key="11">
    <source>
        <dbReference type="Proteomes" id="UP000515211"/>
    </source>
</evidence>
<evidence type="ECO:0000256" key="2">
    <source>
        <dbReference type="ARBA" id="ARBA00008773"/>
    </source>
</evidence>
<dbReference type="Proteomes" id="UP000515211">
    <property type="component" value="Chromosome 4"/>
</dbReference>
<gene>
    <name evidence="12" type="primary">LOC107483443</name>
</gene>
<dbReference type="PANTHER" id="PTHR32227">
    <property type="entry name" value="GLUCAN ENDO-1,3-BETA-GLUCOSIDASE BG1-RELATED-RELATED"/>
    <property type="match status" value="1"/>
</dbReference>
<name>A0A9C6TN58_ARADU</name>
<dbReference type="GeneID" id="107483443"/>
<dbReference type="PROSITE" id="PS00587">
    <property type="entry name" value="GLYCOSYL_HYDROL_F17"/>
    <property type="match status" value="1"/>
</dbReference>
<dbReference type="Gene3D" id="3.20.20.80">
    <property type="entry name" value="Glycosidases"/>
    <property type="match status" value="1"/>
</dbReference>
<evidence type="ECO:0000256" key="1">
    <source>
        <dbReference type="ARBA" id="ARBA00000382"/>
    </source>
</evidence>
<keyword evidence="11" id="KW-1185">Reference proteome</keyword>
<keyword evidence="4 9" id="KW-0378">Hydrolase</keyword>
<feature type="signal peptide" evidence="10">
    <location>
        <begin position="1"/>
        <end position="25"/>
    </location>
</feature>
<evidence type="ECO:0000256" key="5">
    <source>
        <dbReference type="ARBA" id="ARBA00023295"/>
    </source>
</evidence>
<dbReference type="GO" id="GO:0042973">
    <property type="term" value="F:glucan endo-1,3-beta-D-glucosidase activity"/>
    <property type="evidence" value="ECO:0007669"/>
    <property type="project" value="UniProtKB-EC"/>
</dbReference>
<keyword evidence="10" id="KW-0732">Signal</keyword>
<dbReference type="AlphaFoldDB" id="A0A9C6TN58"/>
<dbReference type="Pfam" id="PF00332">
    <property type="entry name" value="Glyco_hydro_17"/>
    <property type="match status" value="1"/>
</dbReference>